<evidence type="ECO:0000256" key="2">
    <source>
        <dbReference type="ARBA" id="ARBA00022741"/>
    </source>
</evidence>
<dbReference type="PANTHER" id="PTHR45772:SF7">
    <property type="entry name" value="AMINO ACID ABC TRANSPORTER ATP-BINDING PROTEIN"/>
    <property type="match status" value="1"/>
</dbReference>
<protein>
    <submittedName>
        <fullName evidence="5">ABC transporter ATP-binding protein</fullName>
    </submittedName>
</protein>
<keyword evidence="3 5" id="KW-0067">ATP-binding</keyword>
<dbReference type="InterPro" id="IPR032823">
    <property type="entry name" value="BCA_ABC_TP_C"/>
</dbReference>
<dbReference type="PROSITE" id="PS50893">
    <property type="entry name" value="ABC_TRANSPORTER_2"/>
    <property type="match status" value="1"/>
</dbReference>
<evidence type="ECO:0000259" key="4">
    <source>
        <dbReference type="PROSITE" id="PS50893"/>
    </source>
</evidence>
<proteinExistence type="predicted"/>
<keyword evidence="2" id="KW-0547">Nucleotide-binding</keyword>
<dbReference type="Pfam" id="PF00005">
    <property type="entry name" value="ABC_tran"/>
    <property type="match status" value="1"/>
</dbReference>
<dbReference type="InterPro" id="IPR003439">
    <property type="entry name" value="ABC_transporter-like_ATP-bd"/>
</dbReference>
<dbReference type="Gene3D" id="3.40.50.300">
    <property type="entry name" value="P-loop containing nucleotide triphosphate hydrolases"/>
    <property type="match status" value="1"/>
</dbReference>
<dbReference type="SMART" id="SM00382">
    <property type="entry name" value="AAA"/>
    <property type="match status" value="1"/>
</dbReference>
<name>A0ABQ2ET06_9DEIO</name>
<gene>
    <name evidence="5" type="ORF">GCM10008955_12690</name>
</gene>
<dbReference type="GO" id="GO:0005524">
    <property type="term" value="F:ATP binding"/>
    <property type="evidence" value="ECO:0007669"/>
    <property type="project" value="UniProtKB-KW"/>
</dbReference>
<dbReference type="CDD" id="cd03219">
    <property type="entry name" value="ABC_Mj1267_LivG_branched"/>
    <property type="match status" value="1"/>
</dbReference>
<reference evidence="6" key="1">
    <citation type="journal article" date="2019" name="Int. J. Syst. Evol. Microbiol.">
        <title>The Global Catalogue of Microorganisms (GCM) 10K type strain sequencing project: providing services to taxonomists for standard genome sequencing and annotation.</title>
        <authorList>
            <consortium name="The Broad Institute Genomics Platform"/>
            <consortium name="The Broad Institute Genome Sequencing Center for Infectious Disease"/>
            <person name="Wu L."/>
            <person name="Ma J."/>
        </authorList>
    </citation>
    <scope>NUCLEOTIDE SEQUENCE [LARGE SCALE GENOMIC DNA]</scope>
    <source>
        <strain evidence="6">JCM 30331</strain>
    </source>
</reference>
<dbReference type="InterPro" id="IPR027417">
    <property type="entry name" value="P-loop_NTPase"/>
</dbReference>
<sequence length="268" mass="29106">MTREPVTDQHQPVLPELTTFPGEVIHAPKGPPLLVAEGITVRFGGVTAVKDISLAVRPGEILGLIGPNGAGKTTLFNALTGFVRPSQGRVTFDGRDITTLQPQARARMGMARTFQVERPFEDLSVLENVLVAAFLKHRGRAAEDHAYVVLERVGLADRAAQPASQLNLARRRRLELAKALALEPRLLFLDESIAGLNPPAQQEMVALIRELARSGLGIVMVEHIMHVIMSLSDHVICMAFGELLAEGDPHVVAAHPDVIRAYLGDDHD</sequence>
<dbReference type="InterPro" id="IPR003593">
    <property type="entry name" value="AAA+_ATPase"/>
</dbReference>
<evidence type="ECO:0000313" key="6">
    <source>
        <dbReference type="Proteomes" id="UP000647587"/>
    </source>
</evidence>
<keyword evidence="6" id="KW-1185">Reference proteome</keyword>
<feature type="domain" description="ABC transporter" evidence="4">
    <location>
        <begin position="34"/>
        <end position="265"/>
    </location>
</feature>
<comment type="caution">
    <text evidence="5">The sequence shown here is derived from an EMBL/GenBank/DDBJ whole genome shotgun (WGS) entry which is preliminary data.</text>
</comment>
<dbReference type="PANTHER" id="PTHR45772">
    <property type="entry name" value="CONSERVED COMPONENT OF ABC TRANSPORTER FOR NATURAL AMINO ACIDS-RELATED"/>
    <property type="match status" value="1"/>
</dbReference>
<keyword evidence="1" id="KW-0813">Transport</keyword>
<dbReference type="RefSeq" id="WP_229780670.1">
    <property type="nucleotide sequence ID" value="NZ_BMPP01000004.1"/>
</dbReference>
<accession>A0ABQ2ET06</accession>
<evidence type="ECO:0000256" key="3">
    <source>
        <dbReference type="ARBA" id="ARBA00022840"/>
    </source>
</evidence>
<dbReference type="SUPFAM" id="SSF52540">
    <property type="entry name" value="P-loop containing nucleoside triphosphate hydrolases"/>
    <property type="match status" value="1"/>
</dbReference>
<organism evidence="5 6">
    <name type="scientific">Deinococcus malanensis</name>
    <dbReference type="NCBI Taxonomy" id="1706855"/>
    <lineage>
        <taxon>Bacteria</taxon>
        <taxon>Thermotogati</taxon>
        <taxon>Deinococcota</taxon>
        <taxon>Deinococci</taxon>
        <taxon>Deinococcales</taxon>
        <taxon>Deinococcaceae</taxon>
        <taxon>Deinococcus</taxon>
    </lineage>
</organism>
<evidence type="ECO:0000256" key="1">
    <source>
        <dbReference type="ARBA" id="ARBA00022448"/>
    </source>
</evidence>
<dbReference type="Proteomes" id="UP000647587">
    <property type="component" value="Unassembled WGS sequence"/>
</dbReference>
<dbReference type="InterPro" id="IPR051120">
    <property type="entry name" value="ABC_AA/LPS_Transport"/>
</dbReference>
<dbReference type="EMBL" id="BMPP01000004">
    <property type="protein sequence ID" value="GGK20744.1"/>
    <property type="molecule type" value="Genomic_DNA"/>
</dbReference>
<evidence type="ECO:0000313" key="5">
    <source>
        <dbReference type="EMBL" id="GGK20744.1"/>
    </source>
</evidence>
<dbReference type="Pfam" id="PF12399">
    <property type="entry name" value="BCA_ABC_TP_C"/>
    <property type="match status" value="1"/>
</dbReference>